<keyword evidence="2" id="KW-1185">Reference proteome</keyword>
<sequence length="76" mass="8043">MNPSPAEPPAIQVVRGNPDPYELAALTVVLATALAAGVSEAGDRPDSVSSRWDAPLLSVPTRSWAARSHPAWRPPF</sequence>
<evidence type="ECO:0000313" key="2">
    <source>
        <dbReference type="Proteomes" id="UP000236732"/>
    </source>
</evidence>
<dbReference type="EMBL" id="FNVT01000046">
    <property type="protein sequence ID" value="SEH03862.1"/>
    <property type="molecule type" value="Genomic_DNA"/>
</dbReference>
<dbReference type="GO" id="GO:0003989">
    <property type="term" value="F:acetyl-CoA carboxylase activity"/>
    <property type="evidence" value="ECO:0007669"/>
    <property type="project" value="InterPro"/>
</dbReference>
<dbReference type="GO" id="GO:0004658">
    <property type="term" value="F:propionyl-CoA carboxylase activity"/>
    <property type="evidence" value="ECO:0007669"/>
    <property type="project" value="InterPro"/>
</dbReference>
<dbReference type="OrthoDB" id="9857944at2"/>
<dbReference type="RefSeq" id="WP_103964796.1">
    <property type="nucleotide sequence ID" value="NZ_FNVT01000046.1"/>
</dbReference>
<name>A0A1H6F1C7_9ACTN</name>
<accession>A0A1H6F1C7</accession>
<reference evidence="1 2" key="1">
    <citation type="submission" date="2016-10" db="EMBL/GenBank/DDBJ databases">
        <authorList>
            <person name="de Groot N.N."/>
        </authorList>
    </citation>
    <scope>NUCLEOTIDE SEQUENCE [LARGE SCALE GENOMIC DNA]</scope>
    <source>
        <strain evidence="1 2">CGMCC 4.7037</strain>
    </source>
</reference>
<protein>
    <submittedName>
        <fullName evidence="1">Acyl-CoA carboxylase epsilon subunit</fullName>
    </submittedName>
</protein>
<dbReference type="Proteomes" id="UP000236732">
    <property type="component" value="Unassembled WGS sequence"/>
</dbReference>
<dbReference type="Pfam" id="PF13822">
    <property type="entry name" value="ACC_epsilon"/>
    <property type="match status" value="1"/>
</dbReference>
<dbReference type="AlphaFoldDB" id="A0A1H6F1C7"/>
<proteinExistence type="predicted"/>
<evidence type="ECO:0000313" key="1">
    <source>
        <dbReference type="EMBL" id="SEH03862.1"/>
    </source>
</evidence>
<dbReference type="InterPro" id="IPR032716">
    <property type="entry name" value="ACC_epsilon"/>
</dbReference>
<organism evidence="1 2">
    <name type="scientific">Nonomuraea solani</name>
    <dbReference type="NCBI Taxonomy" id="1144553"/>
    <lineage>
        <taxon>Bacteria</taxon>
        <taxon>Bacillati</taxon>
        <taxon>Actinomycetota</taxon>
        <taxon>Actinomycetes</taxon>
        <taxon>Streptosporangiales</taxon>
        <taxon>Streptosporangiaceae</taxon>
        <taxon>Nonomuraea</taxon>
    </lineage>
</organism>
<gene>
    <name evidence="1" type="ORF">SAMN05444920_1467</name>
</gene>